<accession>A0A4Y2SA20</accession>
<reference evidence="1 2" key="1">
    <citation type="journal article" date="2019" name="Sci. Rep.">
        <title>Orb-weaving spider Araneus ventricosus genome elucidates the spidroin gene catalogue.</title>
        <authorList>
            <person name="Kono N."/>
            <person name="Nakamura H."/>
            <person name="Ohtoshi R."/>
            <person name="Moran D.A.P."/>
            <person name="Shinohara A."/>
            <person name="Yoshida Y."/>
            <person name="Fujiwara M."/>
            <person name="Mori M."/>
            <person name="Tomita M."/>
            <person name="Arakawa K."/>
        </authorList>
    </citation>
    <scope>NUCLEOTIDE SEQUENCE [LARGE SCALE GENOMIC DNA]</scope>
</reference>
<dbReference type="AlphaFoldDB" id="A0A4Y2SA20"/>
<evidence type="ECO:0000313" key="1">
    <source>
        <dbReference type="EMBL" id="GBN84683.1"/>
    </source>
</evidence>
<evidence type="ECO:0000313" key="2">
    <source>
        <dbReference type="Proteomes" id="UP000499080"/>
    </source>
</evidence>
<proteinExistence type="predicted"/>
<dbReference type="EMBL" id="BGPR01020446">
    <property type="protein sequence ID" value="GBN84683.1"/>
    <property type="molecule type" value="Genomic_DNA"/>
</dbReference>
<keyword evidence="2" id="KW-1185">Reference proteome</keyword>
<gene>
    <name evidence="1" type="ORF">AVEN_19145_1</name>
</gene>
<sequence length="152" mass="16803">MKGCVNSDPAGSQHLRIGFRGSGVSIQTLNWLTCTSSMELRTITGTPLCVYTRNVSANHIFLSRCVAECSSSMMGPAHITLMTSTNTQTLHLESIGYVVVVRLIGLLDRLTCHVWTSSAGVKWRHWCMRPLLIQLKTPSLGSQQLPRRSEIC</sequence>
<name>A0A4Y2SA20_ARAVE</name>
<dbReference type="Proteomes" id="UP000499080">
    <property type="component" value="Unassembled WGS sequence"/>
</dbReference>
<organism evidence="1 2">
    <name type="scientific">Araneus ventricosus</name>
    <name type="common">Orbweaver spider</name>
    <name type="synonym">Epeira ventricosa</name>
    <dbReference type="NCBI Taxonomy" id="182803"/>
    <lineage>
        <taxon>Eukaryota</taxon>
        <taxon>Metazoa</taxon>
        <taxon>Ecdysozoa</taxon>
        <taxon>Arthropoda</taxon>
        <taxon>Chelicerata</taxon>
        <taxon>Arachnida</taxon>
        <taxon>Araneae</taxon>
        <taxon>Araneomorphae</taxon>
        <taxon>Entelegynae</taxon>
        <taxon>Araneoidea</taxon>
        <taxon>Araneidae</taxon>
        <taxon>Araneus</taxon>
    </lineage>
</organism>
<comment type="caution">
    <text evidence="1">The sequence shown here is derived from an EMBL/GenBank/DDBJ whole genome shotgun (WGS) entry which is preliminary data.</text>
</comment>
<protein>
    <submittedName>
        <fullName evidence="1">Uncharacterized protein</fullName>
    </submittedName>
</protein>